<protein>
    <submittedName>
        <fullName evidence="9">DMT family transporter</fullName>
    </submittedName>
</protein>
<dbReference type="SUPFAM" id="SSF103481">
    <property type="entry name" value="Multidrug resistance efflux transporter EmrE"/>
    <property type="match status" value="2"/>
</dbReference>
<feature type="transmembrane region" description="Helical" evidence="7">
    <location>
        <begin position="12"/>
        <end position="34"/>
    </location>
</feature>
<evidence type="ECO:0000313" key="10">
    <source>
        <dbReference type="Proteomes" id="UP001430796"/>
    </source>
</evidence>
<keyword evidence="5 7" id="KW-0472">Membrane</keyword>
<feature type="transmembrane region" description="Helical" evidence="7">
    <location>
        <begin position="220"/>
        <end position="238"/>
    </location>
</feature>
<feature type="transmembrane region" description="Helical" evidence="7">
    <location>
        <begin position="160"/>
        <end position="179"/>
    </location>
</feature>
<feature type="domain" description="EamA" evidence="8">
    <location>
        <begin position="161"/>
        <end position="300"/>
    </location>
</feature>
<evidence type="ECO:0000259" key="8">
    <source>
        <dbReference type="Pfam" id="PF00892"/>
    </source>
</evidence>
<dbReference type="InterPro" id="IPR050638">
    <property type="entry name" value="AA-Vitamin_Transporters"/>
</dbReference>
<gene>
    <name evidence="9" type="ORF">L3V18_08055</name>
</gene>
<keyword evidence="3 7" id="KW-0812">Transmembrane</keyword>
<reference evidence="9 10" key="3">
    <citation type="submission" date="2022-01" db="EMBL/GenBank/DDBJ databases">
        <authorList>
            <person name="Zhou L.Y."/>
        </authorList>
    </citation>
    <scope>NUCLEOTIDE SEQUENCE [LARGE SCALE GENOMIC DNA]</scope>
    <source>
        <strain evidence="9 10">TLK-CK17</strain>
    </source>
</reference>
<feature type="transmembrane region" description="Helical" evidence="7">
    <location>
        <begin position="191"/>
        <end position="208"/>
    </location>
</feature>
<dbReference type="PANTHER" id="PTHR32322:SF2">
    <property type="entry name" value="EAMA DOMAIN-CONTAINING PROTEIN"/>
    <property type="match status" value="1"/>
</dbReference>
<keyword evidence="10" id="KW-1185">Reference proteome</keyword>
<evidence type="ECO:0000313" key="9">
    <source>
        <dbReference type="EMBL" id="MCF7221739.1"/>
    </source>
</evidence>
<feature type="transmembrane region" description="Helical" evidence="7">
    <location>
        <begin position="250"/>
        <end position="275"/>
    </location>
</feature>
<evidence type="ECO:0000256" key="1">
    <source>
        <dbReference type="ARBA" id="ARBA00004141"/>
    </source>
</evidence>
<keyword evidence="4 7" id="KW-1133">Transmembrane helix</keyword>
<dbReference type="RefSeq" id="WP_237054151.1">
    <property type="nucleotide sequence ID" value="NZ_JAKJPO010000003.1"/>
</dbReference>
<comment type="similarity">
    <text evidence="2">Belongs to the EamA transporter family.</text>
</comment>
<dbReference type="Gene3D" id="1.10.3730.20">
    <property type="match status" value="1"/>
</dbReference>
<reference evidence="9 10" key="2">
    <citation type="submission" date="2022-01" db="EMBL/GenBank/DDBJ databases">
        <title>Lysobacter chinensis sp. nov., a bacterium isolated from cow dung compost.</title>
        <authorList>
            <person name="Liu Y."/>
        </authorList>
    </citation>
    <scope>NUCLEOTIDE SEQUENCE [LARGE SCALE GENOMIC DNA]</scope>
    <source>
        <strain evidence="9 10">TLK-CK17</strain>
    </source>
</reference>
<dbReference type="Proteomes" id="UP001430796">
    <property type="component" value="Unassembled WGS sequence"/>
</dbReference>
<dbReference type="InterPro" id="IPR037185">
    <property type="entry name" value="EmrE-like"/>
</dbReference>
<feature type="transmembrane region" description="Helical" evidence="7">
    <location>
        <begin position="107"/>
        <end position="124"/>
    </location>
</feature>
<organism evidence="9 10">
    <name type="scientific">Marilutibacter chinensis</name>
    <dbReference type="NCBI Taxonomy" id="2912247"/>
    <lineage>
        <taxon>Bacteria</taxon>
        <taxon>Pseudomonadati</taxon>
        <taxon>Pseudomonadota</taxon>
        <taxon>Gammaproteobacteria</taxon>
        <taxon>Lysobacterales</taxon>
        <taxon>Lysobacteraceae</taxon>
        <taxon>Marilutibacter</taxon>
    </lineage>
</organism>
<evidence type="ECO:0000256" key="4">
    <source>
        <dbReference type="ARBA" id="ARBA00022989"/>
    </source>
</evidence>
<reference evidence="10" key="1">
    <citation type="submission" date="2022-01" db="EMBL/GenBank/DDBJ databases">
        <title>Lysobacter chinensis sp. nov., a bacterium isolated from cow dung compost.</title>
        <authorList>
            <person name="Zhou L.Y."/>
        </authorList>
    </citation>
    <scope>NUCLEOTIDE SEQUENCE [LARGE SCALE GENOMIC DNA]</scope>
    <source>
        <strain evidence="10">TLK-CK17</strain>
    </source>
</reference>
<feature type="transmembrane region" description="Helical" evidence="7">
    <location>
        <begin position="281"/>
        <end position="301"/>
    </location>
</feature>
<feature type="transmembrane region" description="Helical" evidence="7">
    <location>
        <begin position="40"/>
        <end position="61"/>
    </location>
</feature>
<dbReference type="PANTHER" id="PTHR32322">
    <property type="entry name" value="INNER MEMBRANE TRANSPORTER"/>
    <property type="match status" value="1"/>
</dbReference>
<comment type="caution">
    <text evidence="9">The sequence shown here is derived from an EMBL/GenBank/DDBJ whole genome shotgun (WGS) entry which is preliminary data.</text>
</comment>
<accession>A0ABS9HS17</accession>
<feature type="transmembrane region" description="Helical" evidence="7">
    <location>
        <begin position="131"/>
        <end position="148"/>
    </location>
</feature>
<comment type="subcellular location">
    <subcellularLocation>
        <location evidence="1">Membrane</location>
        <topology evidence="1">Multi-pass membrane protein</topology>
    </subcellularLocation>
</comment>
<dbReference type="EMBL" id="JAKJPO010000003">
    <property type="protein sequence ID" value="MCF7221739.1"/>
    <property type="molecule type" value="Genomic_DNA"/>
</dbReference>
<sequence length="334" mass="35795">MNLHRASGQWRLGLSLSLFTALCWATLPIALKIVLQEVDAITLTWFRFLVATVFTGAWLGLRGRLGGYRALGRSGWVMLTIAGLMLLGNYVFYLLGVQHTSPANTQLLIQLAPLLMALGGIWVFGEHFRAAQWLGLAMLVAGLLLFSWDQWQGAQGAGYLFGSLLVVIAAVVWAIYALLQKQLLLKLGSMQILLCIYALATLVLWPFAHPSMLLDLDLAHWLLLGYCALNTIGAYGAFAEALAHWEASRVSAVLATTPLLCIAASAAVAALWPGWLAPERIAWLGWLGAALAVAGSAAVSLMGRRARATLTVPPSRPPPEGSTNVGAVAGESAR</sequence>
<evidence type="ECO:0000256" key="5">
    <source>
        <dbReference type="ARBA" id="ARBA00023136"/>
    </source>
</evidence>
<name>A0ABS9HS17_9GAMM</name>
<dbReference type="Pfam" id="PF00892">
    <property type="entry name" value="EamA"/>
    <property type="match status" value="2"/>
</dbReference>
<dbReference type="InterPro" id="IPR000620">
    <property type="entry name" value="EamA_dom"/>
</dbReference>
<feature type="domain" description="EamA" evidence="8">
    <location>
        <begin position="12"/>
        <end position="147"/>
    </location>
</feature>
<feature type="transmembrane region" description="Helical" evidence="7">
    <location>
        <begin position="73"/>
        <end position="95"/>
    </location>
</feature>
<evidence type="ECO:0000256" key="2">
    <source>
        <dbReference type="ARBA" id="ARBA00007362"/>
    </source>
</evidence>
<evidence type="ECO:0000256" key="6">
    <source>
        <dbReference type="SAM" id="MobiDB-lite"/>
    </source>
</evidence>
<feature type="region of interest" description="Disordered" evidence="6">
    <location>
        <begin position="310"/>
        <end position="334"/>
    </location>
</feature>
<proteinExistence type="inferred from homology"/>
<evidence type="ECO:0000256" key="3">
    <source>
        <dbReference type="ARBA" id="ARBA00022692"/>
    </source>
</evidence>
<evidence type="ECO:0000256" key="7">
    <source>
        <dbReference type="SAM" id="Phobius"/>
    </source>
</evidence>